<organism evidence="5 6">
    <name type="scientific">Symbiodinium necroappetens</name>
    <dbReference type="NCBI Taxonomy" id="1628268"/>
    <lineage>
        <taxon>Eukaryota</taxon>
        <taxon>Sar</taxon>
        <taxon>Alveolata</taxon>
        <taxon>Dinophyceae</taxon>
        <taxon>Suessiales</taxon>
        <taxon>Symbiodiniaceae</taxon>
        <taxon>Symbiodinium</taxon>
    </lineage>
</organism>
<dbReference type="InterPro" id="IPR000641">
    <property type="entry name" value="CbxX/CfxQ"/>
</dbReference>
<gene>
    <name evidence="5" type="primary">eccA1</name>
    <name evidence="5" type="ORF">SNEC2469_LOCUS35422</name>
</gene>
<dbReference type="CDD" id="cd00009">
    <property type="entry name" value="AAA"/>
    <property type="match status" value="1"/>
</dbReference>
<feature type="domain" description="AAA+ ATPase" evidence="4">
    <location>
        <begin position="129"/>
        <end position="255"/>
    </location>
</feature>
<dbReference type="PANTHER" id="PTHR43392:SF2">
    <property type="entry name" value="AAA-TYPE ATPASE FAMILY PROTEIN _ ANKYRIN REPEAT FAMILY PROTEIN"/>
    <property type="match status" value="1"/>
</dbReference>
<name>A0A813CNY0_9DINO</name>
<evidence type="ECO:0000259" key="4">
    <source>
        <dbReference type="SMART" id="SM00382"/>
    </source>
</evidence>
<comment type="caution">
    <text evidence="5">The sequence shown here is derived from an EMBL/GenBank/DDBJ whole genome shotgun (WGS) entry which is preliminary data.</text>
</comment>
<dbReference type="InterPro" id="IPR003593">
    <property type="entry name" value="AAA+_ATPase"/>
</dbReference>
<dbReference type="SMART" id="SM00382">
    <property type="entry name" value="AAA"/>
    <property type="match status" value="1"/>
</dbReference>
<comment type="similarity">
    <text evidence="1">Belongs to the CbxX/CfxQ family.</text>
</comment>
<evidence type="ECO:0000313" key="6">
    <source>
        <dbReference type="Proteomes" id="UP000601435"/>
    </source>
</evidence>
<protein>
    <submittedName>
        <fullName evidence="5">EccA1 protein</fullName>
    </submittedName>
</protein>
<dbReference type="InterPro" id="IPR050773">
    <property type="entry name" value="CbxX/CfxQ_RuBisCO_ESX"/>
</dbReference>
<keyword evidence="2" id="KW-0547">Nucleotide-binding</keyword>
<dbReference type="GO" id="GO:0005524">
    <property type="term" value="F:ATP binding"/>
    <property type="evidence" value="ECO:0007669"/>
    <property type="project" value="UniProtKB-KW"/>
</dbReference>
<dbReference type="Proteomes" id="UP000601435">
    <property type="component" value="Unassembled WGS sequence"/>
</dbReference>
<keyword evidence="3" id="KW-0067">ATP-binding</keyword>
<proteinExistence type="inferred from homology"/>
<evidence type="ECO:0000313" key="5">
    <source>
        <dbReference type="EMBL" id="CAE7944802.1"/>
    </source>
</evidence>
<dbReference type="GO" id="GO:0016887">
    <property type="term" value="F:ATP hydrolysis activity"/>
    <property type="evidence" value="ECO:0007669"/>
    <property type="project" value="InterPro"/>
</dbReference>
<dbReference type="EMBL" id="CAJNJA010102430">
    <property type="protein sequence ID" value="CAE7944802.1"/>
    <property type="molecule type" value="Genomic_DNA"/>
</dbReference>
<sequence>MRCFQAIFGSSFEEHRCSCPFQRTTMMQPLQPAQRRRGHQTRLLGFGAPVLILMLTRSGLLHSAFDSWWPGIKRPPLQQADDCMATVEDFRGCLNKDIVGRESLKEKLIEQYELAQQHQKMRAQGGQTPPLHFVLTGNPGTGKTMVARKLGDIFKQFGLLTTGAVKEFQRGELVSDDKGRIAEAEGGICFIDEAERLVNNPNPIGRDALEEIMALLGEAKNVMVIFAGYRKDIVKLYGINEGLERRIHMEIHLDDYKPEELARIFTDKFEGKFQGGNDNVKYKINRTAAEETLLTKFNTELMRQLIPRYNAGLVDHLFNHVATEIARKEPAVKDTKDSKWLETEDLEKACEKLEQRLKERQDWLSR</sequence>
<dbReference type="InterPro" id="IPR003959">
    <property type="entry name" value="ATPase_AAA_core"/>
</dbReference>
<dbReference type="PRINTS" id="PR00819">
    <property type="entry name" value="CBXCFQXSUPER"/>
</dbReference>
<evidence type="ECO:0000256" key="3">
    <source>
        <dbReference type="ARBA" id="ARBA00022840"/>
    </source>
</evidence>
<dbReference type="AlphaFoldDB" id="A0A813CNY0"/>
<keyword evidence="6" id="KW-1185">Reference proteome</keyword>
<accession>A0A813CNY0</accession>
<dbReference type="Gene3D" id="3.40.50.300">
    <property type="entry name" value="P-loop containing nucleotide triphosphate hydrolases"/>
    <property type="match status" value="1"/>
</dbReference>
<dbReference type="Pfam" id="PF00004">
    <property type="entry name" value="AAA"/>
    <property type="match status" value="1"/>
</dbReference>
<dbReference type="InterPro" id="IPR027417">
    <property type="entry name" value="P-loop_NTPase"/>
</dbReference>
<reference evidence="5" key="1">
    <citation type="submission" date="2021-02" db="EMBL/GenBank/DDBJ databases">
        <authorList>
            <person name="Dougan E. K."/>
            <person name="Rhodes N."/>
            <person name="Thang M."/>
            <person name="Chan C."/>
        </authorList>
    </citation>
    <scope>NUCLEOTIDE SEQUENCE</scope>
</reference>
<evidence type="ECO:0000256" key="2">
    <source>
        <dbReference type="ARBA" id="ARBA00022741"/>
    </source>
</evidence>
<dbReference type="OrthoDB" id="407258at2759"/>
<dbReference type="PANTHER" id="PTHR43392">
    <property type="entry name" value="AAA-TYPE ATPASE FAMILY PROTEIN / ANKYRIN REPEAT FAMILY PROTEIN"/>
    <property type="match status" value="1"/>
</dbReference>
<evidence type="ECO:0000256" key="1">
    <source>
        <dbReference type="ARBA" id="ARBA00010378"/>
    </source>
</evidence>
<dbReference type="SUPFAM" id="SSF52540">
    <property type="entry name" value="P-loop containing nucleoside triphosphate hydrolases"/>
    <property type="match status" value="1"/>
</dbReference>